<protein>
    <submittedName>
        <fullName evidence="1">DUF2336 domain-containing protein</fullName>
    </submittedName>
</protein>
<name>A0ABW5QNC1_9HYPH</name>
<dbReference type="Proteomes" id="UP001597521">
    <property type="component" value="Unassembled WGS sequence"/>
</dbReference>
<evidence type="ECO:0000313" key="1">
    <source>
        <dbReference type="EMBL" id="MFD2648996.1"/>
    </source>
</evidence>
<reference evidence="2" key="1">
    <citation type="journal article" date="2019" name="Int. J. Syst. Evol. Microbiol.">
        <title>The Global Catalogue of Microorganisms (GCM) 10K type strain sequencing project: providing services to taxonomists for standard genome sequencing and annotation.</title>
        <authorList>
            <consortium name="The Broad Institute Genomics Platform"/>
            <consortium name="The Broad Institute Genome Sequencing Center for Infectious Disease"/>
            <person name="Wu L."/>
            <person name="Ma J."/>
        </authorList>
    </citation>
    <scope>NUCLEOTIDE SEQUENCE [LARGE SCALE GENOMIC DNA]</scope>
    <source>
        <strain evidence="2">CCM 7427</strain>
    </source>
</reference>
<evidence type="ECO:0000313" key="2">
    <source>
        <dbReference type="Proteomes" id="UP001597521"/>
    </source>
</evidence>
<organism evidence="1 2">
    <name type="scientific">Devosia albogilva</name>
    <dbReference type="NCBI Taxonomy" id="429726"/>
    <lineage>
        <taxon>Bacteria</taxon>
        <taxon>Pseudomonadati</taxon>
        <taxon>Pseudomonadota</taxon>
        <taxon>Alphaproteobacteria</taxon>
        <taxon>Hyphomicrobiales</taxon>
        <taxon>Devosiaceae</taxon>
        <taxon>Devosia</taxon>
    </lineage>
</organism>
<sequence>MLGFQPYETFQLLIETGGVDRTNTLLIAACDAYARRGKPTAPEMEQFEALAGRLFPIASANARAKGAAILGRAEVLSPALERLVVDNIGEDLNTFLSGARELSETTLIDIIARYEVSSAALIAARPDLSNVVLAKLFQMNSRKVYRALAANTAIAPRGAYLSALARSAQMDHLVAEALARRDDFDTALLAPAFFDLSDDHRIKVIQAFANRETPAAPIKKTIEQLTVANAELTKALMKLFSENRRPEVTRLLSQITGLDEVRCGQIAHDVTGASLFVILRAFGCSAYDGLKVLIHATSHDSERSKALADFATLFGNVSPDAMAYLMSAWRGEVNLLELAKPQHKPFSEQPVRRPARTLAPAHNPVVDQAIEALARIGVRRAS</sequence>
<dbReference type="Pfam" id="PF10098">
    <property type="entry name" value="DUF2336"/>
    <property type="match status" value="1"/>
</dbReference>
<dbReference type="InterPro" id="IPR019285">
    <property type="entry name" value="DUF2336"/>
</dbReference>
<comment type="caution">
    <text evidence="1">The sequence shown here is derived from an EMBL/GenBank/DDBJ whole genome shotgun (WGS) entry which is preliminary data.</text>
</comment>
<keyword evidence="2" id="KW-1185">Reference proteome</keyword>
<dbReference type="EMBL" id="JBHUNP010000001">
    <property type="protein sequence ID" value="MFD2648996.1"/>
    <property type="molecule type" value="Genomic_DNA"/>
</dbReference>
<accession>A0ABW5QNC1</accession>
<gene>
    <name evidence="1" type="ORF">ACFSX5_14495</name>
</gene>
<dbReference type="RefSeq" id="WP_386834386.1">
    <property type="nucleotide sequence ID" value="NZ_JBHUNP010000001.1"/>
</dbReference>
<proteinExistence type="predicted"/>